<dbReference type="InterPro" id="IPR017938">
    <property type="entry name" value="Riboflavin_synthase-like_b-brl"/>
</dbReference>
<organism evidence="6 7">
    <name type="scientific">Nonlabens spongiae</name>
    <dbReference type="NCBI Taxonomy" id="331648"/>
    <lineage>
        <taxon>Bacteria</taxon>
        <taxon>Pseudomonadati</taxon>
        <taxon>Bacteroidota</taxon>
        <taxon>Flavobacteriia</taxon>
        <taxon>Flavobacteriales</taxon>
        <taxon>Flavobacteriaceae</taxon>
        <taxon>Nonlabens</taxon>
    </lineage>
</organism>
<dbReference type="PANTHER" id="PTHR19384">
    <property type="entry name" value="NITRIC OXIDE SYNTHASE-RELATED"/>
    <property type="match status" value="1"/>
</dbReference>
<feature type="domain" description="Flavodoxin-like" evidence="4">
    <location>
        <begin position="319"/>
        <end position="458"/>
    </location>
</feature>
<feature type="transmembrane region" description="Helical" evidence="3">
    <location>
        <begin position="112"/>
        <end position="133"/>
    </location>
</feature>
<keyword evidence="3" id="KW-1133">Transmembrane helix</keyword>
<reference evidence="6 7" key="1">
    <citation type="submission" date="2016-11" db="EMBL/GenBank/DDBJ databases">
        <title>Trade-off between light-utilization and light-protection in marine flavobacteria.</title>
        <authorList>
            <person name="Kumagai Y."/>
        </authorList>
    </citation>
    <scope>NUCLEOTIDE SEQUENCE [LARGE SCALE GENOMIC DNA]</scope>
    <source>
        <strain evidence="6 7">JCM 13191</strain>
    </source>
</reference>
<feature type="transmembrane region" description="Helical" evidence="3">
    <location>
        <begin position="162"/>
        <end position="185"/>
    </location>
</feature>
<evidence type="ECO:0000313" key="6">
    <source>
        <dbReference type="EMBL" id="ARN78994.1"/>
    </source>
</evidence>
<keyword evidence="7" id="KW-1185">Reference proteome</keyword>
<dbReference type="EC" id="1.6.2.4" evidence="2"/>
<accession>A0A1W6MN12</accession>
<dbReference type="Pfam" id="PF00258">
    <property type="entry name" value="Flavodoxin_1"/>
    <property type="match status" value="1"/>
</dbReference>
<name>A0A1W6MN12_9FLAO</name>
<dbReference type="PROSITE" id="PS50902">
    <property type="entry name" value="FLAVODOXIN_LIKE"/>
    <property type="match status" value="1"/>
</dbReference>
<dbReference type="InterPro" id="IPR008254">
    <property type="entry name" value="Flavodoxin/NO_synth"/>
</dbReference>
<dbReference type="InterPro" id="IPR001709">
    <property type="entry name" value="Flavoprot_Pyr_Nucl_cyt_Rdtase"/>
</dbReference>
<dbReference type="GO" id="GO:0004783">
    <property type="term" value="F:sulfite reductase (NADPH) activity"/>
    <property type="evidence" value="ECO:0007669"/>
    <property type="project" value="TreeGrafter"/>
</dbReference>
<evidence type="ECO:0000313" key="7">
    <source>
        <dbReference type="Proteomes" id="UP000193431"/>
    </source>
</evidence>
<dbReference type="PRINTS" id="PR00369">
    <property type="entry name" value="FLAVODOXIN"/>
</dbReference>
<dbReference type="InterPro" id="IPR029039">
    <property type="entry name" value="Flavoprotein-like_sf"/>
</dbReference>
<evidence type="ECO:0000256" key="2">
    <source>
        <dbReference type="ARBA" id="ARBA00023797"/>
    </source>
</evidence>
<evidence type="ECO:0000259" key="5">
    <source>
        <dbReference type="PROSITE" id="PS51384"/>
    </source>
</evidence>
<dbReference type="Gene3D" id="2.40.30.10">
    <property type="entry name" value="Translation factors"/>
    <property type="match status" value="1"/>
</dbReference>
<dbReference type="PANTHER" id="PTHR19384:SF17">
    <property type="entry name" value="NADPH--CYTOCHROME P450 REDUCTASE"/>
    <property type="match status" value="1"/>
</dbReference>
<dbReference type="Proteomes" id="UP000193431">
    <property type="component" value="Chromosome"/>
</dbReference>
<dbReference type="InterPro" id="IPR039261">
    <property type="entry name" value="FNR_nucleotide-bd"/>
</dbReference>
<dbReference type="AlphaFoldDB" id="A0A1W6MN12"/>
<keyword evidence="1" id="KW-0285">Flavoprotein</keyword>
<dbReference type="Gene3D" id="3.40.50.360">
    <property type="match status" value="1"/>
</dbReference>
<dbReference type="InterPro" id="IPR005625">
    <property type="entry name" value="PepSY-ass_TM"/>
</dbReference>
<keyword evidence="3" id="KW-0472">Membrane</keyword>
<dbReference type="InterPro" id="IPR001094">
    <property type="entry name" value="Flavdoxin-like"/>
</dbReference>
<dbReference type="Gene3D" id="3.40.50.80">
    <property type="entry name" value="Nucleotide-binding domain of ferredoxin-NADP reductase (FNR) module"/>
    <property type="match status" value="1"/>
</dbReference>
<protein>
    <recommendedName>
        <fullName evidence="2">NADPH--hemoprotein reductase</fullName>
        <ecNumber evidence="2">1.6.2.4</ecNumber>
    </recommendedName>
</protein>
<keyword evidence="3" id="KW-0812">Transmembrane</keyword>
<gene>
    <name evidence="6" type="ORF">BST97_13905</name>
</gene>
<dbReference type="GO" id="GO:0010181">
    <property type="term" value="F:FMN binding"/>
    <property type="evidence" value="ECO:0007669"/>
    <property type="project" value="InterPro"/>
</dbReference>
<evidence type="ECO:0000259" key="4">
    <source>
        <dbReference type="PROSITE" id="PS50902"/>
    </source>
</evidence>
<feature type="transmembrane region" description="Helical" evidence="3">
    <location>
        <begin position="275"/>
        <end position="299"/>
    </location>
</feature>
<dbReference type="GO" id="GO:0005829">
    <property type="term" value="C:cytosol"/>
    <property type="evidence" value="ECO:0007669"/>
    <property type="project" value="TreeGrafter"/>
</dbReference>
<sequence>MSALFVLILSVTGAILATEPLFKSHQIDGLESLSLEVAISNLKEKHVEILSVKRSDQDQIIAQLTDEEFNMVDAYIDPFTGDSIALIEDQPKLYSWTTALHRSLFLKTTGRVLVAITTLALLLILTTGIFLFAQRQGGFKMWFSSVKEGSLSERWHVILSRWFMLPIYVITLTGILLSSDTLGLIEQSPVELNWSAELPETTQPSFFKETRLSEIKEVTFPFSEDPIDYYHIKLDDREVLVEQINGQIVDEVIYSRSAGLLNLSRSWHTGNNHQIWAIILGLSSLATVFFLVTGLVIYFRRKKNAKILFTPAAPEHSEIMIYYGSEKGYVFQQAQAFALSLQEVGEKTLLKVGLAPLDDFEIHESYKQIVVMTSTYGDGDPPSNAQKFESVFQSLESKQTNYSVVAFGSSIYPKFCAFGKIVDQLLAEQGFQRQLPVALIDEEKDPEQTFGKWSTQWSAQTGYDVGIVTTQKRKLLPLKNFTVIERTALNVDDTFLLKLKPSSKINFQSGDLLQIQVEGSDKRREYSIAKVDNDILLSVKMHDYGLCSRYMSKLQEGEILKASLSVNEHFHFPKSASKVILIANGTGVAPFLGMLDENSKAVPRSLFLGLRFRESVNIYQSHLSKALEKNSLSQLKIAYSRADESQYVQDLLKENQHDVAAQIKAGAHIMICGSLAMKNDVLKVLDDIAVNHNLADTPQLEKQGRLRSDCY</sequence>
<dbReference type="STRING" id="331648.BST97_13905"/>
<dbReference type="PROSITE" id="PS51384">
    <property type="entry name" value="FAD_FR"/>
    <property type="match status" value="1"/>
</dbReference>
<dbReference type="Pfam" id="PF03929">
    <property type="entry name" value="PepSY_TM"/>
    <property type="match status" value="1"/>
</dbReference>
<dbReference type="InterPro" id="IPR017927">
    <property type="entry name" value="FAD-bd_FR_type"/>
</dbReference>
<dbReference type="PRINTS" id="PR00371">
    <property type="entry name" value="FPNCR"/>
</dbReference>
<dbReference type="SUPFAM" id="SSF52218">
    <property type="entry name" value="Flavoproteins"/>
    <property type="match status" value="1"/>
</dbReference>
<dbReference type="Pfam" id="PF00175">
    <property type="entry name" value="NAD_binding_1"/>
    <property type="match status" value="1"/>
</dbReference>
<dbReference type="InterPro" id="IPR001433">
    <property type="entry name" value="OxRdtase_FAD/NAD-bd"/>
</dbReference>
<feature type="domain" description="FAD-binding FR-type" evidence="5">
    <location>
        <begin position="476"/>
        <end position="573"/>
    </location>
</feature>
<dbReference type="EMBL" id="CP019344">
    <property type="protein sequence ID" value="ARN78994.1"/>
    <property type="molecule type" value="Genomic_DNA"/>
</dbReference>
<dbReference type="GO" id="GO:0050660">
    <property type="term" value="F:flavin adenine dinucleotide binding"/>
    <property type="evidence" value="ECO:0007669"/>
    <property type="project" value="TreeGrafter"/>
</dbReference>
<dbReference type="SUPFAM" id="SSF63380">
    <property type="entry name" value="Riboflavin synthase domain-like"/>
    <property type="match status" value="1"/>
</dbReference>
<dbReference type="SUPFAM" id="SSF52343">
    <property type="entry name" value="Ferredoxin reductase-like, C-terminal NADP-linked domain"/>
    <property type="match status" value="1"/>
</dbReference>
<evidence type="ECO:0000256" key="3">
    <source>
        <dbReference type="SAM" id="Phobius"/>
    </source>
</evidence>
<proteinExistence type="predicted"/>
<evidence type="ECO:0000256" key="1">
    <source>
        <dbReference type="ARBA" id="ARBA00022630"/>
    </source>
</evidence>